<dbReference type="Proteomes" id="UP000196368">
    <property type="component" value="Unassembled WGS sequence"/>
</dbReference>
<dbReference type="RefSeq" id="WP_087286686.1">
    <property type="nucleotide sequence ID" value="NZ_NFJD01000001.1"/>
</dbReference>
<keyword evidence="4 6" id="KW-1133">Transmembrane helix</keyword>
<organism evidence="8 9">
    <name type="scientific">Candidatus Avelusimicrobium gallicola</name>
    <dbReference type="NCBI Taxonomy" id="2562704"/>
    <lineage>
        <taxon>Bacteria</taxon>
        <taxon>Pseudomonadati</taxon>
        <taxon>Elusimicrobiota</taxon>
        <taxon>Elusimicrobia</taxon>
        <taxon>Elusimicrobiales</taxon>
        <taxon>Elusimicrobiaceae</taxon>
        <taxon>Candidatus Avelusimicrobium</taxon>
    </lineage>
</organism>
<dbReference type="InterPro" id="IPR010432">
    <property type="entry name" value="RDD"/>
</dbReference>
<gene>
    <name evidence="8" type="ORF">B5F75_01185</name>
</gene>
<evidence type="ECO:0000256" key="6">
    <source>
        <dbReference type="SAM" id="Phobius"/>
    </source>
</evidence>
<comment type="caution">
    <text evidence="8">The sequence shown here is derived from an EMBL/GenBank/DDBJ whole genome shotgun (WGS) entry which is preliminary data.</text>
</comment>
<evidence type="ECO:0000256" key="5">
    <source>
        <dbReference type="ARBA" id="ARBA00023136"/>
    </source>
</evidence>
<keyword evidence="9" id="KW-1185">Reference proteome</keyword>
<evidence type="ECO:0000256" key="3">
    <source>
        <dbReference type="ARBA" id="ARBA00022692"/>
    </source>
</evidence>
<dbReference type="InterPro" id="IPR051791">
    <property type="entry name" value="Pra-immunoreactive"/>
</dbReference>
<evidence type="ECO:0000313" key="9">
    <source>
        <dbReference type="Proteomes" id="UP000196368"/>
    </source>
</evidence>
<dbReference type="GO" id="GO:0005886">
    <property type="term" value="C:plasma membrane"/>
    <property type="evidence" value="ECO:0007669"/>
    <property type="project" value="UniProtKB-SubCell"/>
</dbReference>
<dbReference type="AlphaFoldDB" id="A0A1Y4DET2"/>
<name>A0A1Y4DET2_9BACT</name>
<evidence type="ECO:0000313" key="8">
    <source>
        <dbReference type="EMBL" id="OUO57415.1"/>
    </source>
</evidence>
<proteinExistence type="predicted"/>
<comment type="subcellular location">
    <subcellularLocation>
        <location evidence="1">Cell membrane</location>
        <topology evidence="1">Multi-pass membrane protein</topology>
    </subcellularLocation>
</comment>
<evidence type="ECO:0000256" key="2">
    <source>
        <dbReference type="ARBA" id="ARBA00022475"/>
    </source>
</evidence>
<accession>A0A1Y4DET2</accession>
<evidence type="ECO:0000256" key="1">
    <source>
        <dbReference type="ARBA" id="ARBA00004651"/>
    </source>
</evidence>
<dbReference type="OrthoDB" id="9793824at2"/>
<feature type="domain" description="RDD" evidence="7">
    <location>
        <begin position="32"/>
        <end position="157"/>
    </location>
</feature>
<dbReference type="PANTHER" id="PTHR36115">
    <property type="entry name" value="PROLINE-RICH ANTIGEN HOMOLOG-RELATED"/>
    <property type="match status" value="1"/>
</dbReference>
<feature type="transmembrane region" description="Helical" evidence="6">
    <location>
        <begin position="174"/>
        <end position="194"/>
    </location>
</feature>
<dbReference type="Pfam" id="PF06271">
    <property type="entry name" value="RDD"/>
    <property type="match status" value="1"/>
</dbReference>
<protein>
    <recommendedName>
        <fullName evidence="7">RDD domain-containing protein</fullName>
    </recommendedName>
</protein>
<sequence length="288" mass="32469">MIEKRINIMEPEIPTLQQPPAEEPAEKKQVEYASVTERFVALLIDYGVVFIPAQLIARVILNIMGPITELWQIASIFIGINLLFILYETILSSGDRVTLGKALVGIAVVKKDLSGPISLPRAFLRAIGYYFSAALLMCGFLLAFFDDKHRALQDFLGGSVVVQIREKTWMERTMVRLLGGVLLVAFAATSYTQFFGRGGTLQQFYIRRAQEHLGKIALLEEAHYNRYGSYTNDLLRLSLLSGDPVQFQRDTQKVLYPKGFKIGVQGNYYKISARARDARNTPVYFTSK</sequence>
<keyword evidence="5 6" id="KW-0472">Membrane</keyword>
<feature type="transmembrane region" description="Helical" evidence="6">
    <location>
        <begin position="73"/>
        <end position="91"/>
    </location>
</feature>
<feature type="transmembrane region" description="Helical" evidence="6">
    <location>
        <begin position="127"/>
        <end position="145"/>
    </location>
</feature>
<keyword evidence="2" id="KW-1003">Cell membrane</keyword>
<dbReference type="EMBL" id="NFJD01000001">
    <property type="protein sequence ID" value="OUO57415.1"/>
    <property type="molecule type" value="Genomic_DNA"/>
</dbReference>
<evidence type="ECO:0000256" key="4">
    <source>
        <dbReference type="ARBA" id="ARBA00022989"/>
    </source>
</evidence>
<keyword evidence="3 6" id="KW-0812">Transmembrane</keyword>
<reference evidence="9" key="1">
    <citation type="submission" date="2017-04" db="EMBL/GenBank/DDBJ databases">
        <title>Function of individual gut microbiota members based on whole genome sequencing of pure cultures obtained from chicken caecum.</title>
        <authorList>
            <person name="Medvecky M."/>
            <person name="Cejkova D."/>
            <person name="Polansky O."/>
            <person name="Karasova D."/>
            <person name="Kubasova T."/>
            <person name="Cizek A."/>
            <person name="Rychlik I."/>
        </authorList>
    </citation>
    <scope>NUCLEOTIDE SEQUENCE [LARGE SCALE GENOMIC DNA]</scope>
    <source>
        <strain evidence="9">An273</strain>
    </source>
</reference>
<evidence type="ECO:0000259" key="7">
    <source>
        <dbReference type="Pfam" id="PF06271"/>
    </source>
</evidence>